<sequence>TPFPRIPIVADRFSVFSDLANKQPSIILEHAAKLQNLYDTDLEASFGSKCVHFSKSIKCHNTENILADNGLRSNNENVFDDEGHEEQAENPKRKHCTRLKKSRASVYKDQLSITTVVWLTSGPHPGKYEAVISRSQGILESTKRDNANASLPTDFIIFNISS</sequence>
<comment type="caution">
    <text evidence="1">The sequence shown here is derived from an EMBL/GenBank/DDBJ whole genome shotgun (WGS) entry which is preliminary data.</text>
</comment>
<name>A0AA39FH11_9HYME</name>
<dbReference type="EMBL" id="JAQQBS010000876">
    <property type="protein sequence ID" value="KAK0169246.1"/>
    <property type="molecule type" value="Genomic_DNA"/>
</dbReference>
<evidence type="ECO:0000313" key="1">
    <source>
        <dbReference type="EMBL" id="KAK0169246.1"/>
    </source>
</evidence>
<proteinExistence type="predicted"/>
<reference evidence="1" key="1">
    <citation type="journal article" date="2023" name="bioRxiv">
        <title>Scaffold-level genome assemblies of two parasitoid biocontrol wasps reveal the parthenogenesis mechanism and an associated novel virus.</title>
        <authorList>
            <person name="Inwood S."/>
            <person name="Skelly J."/>
            <person name="Guhlin J."/>
            <person name="Harrop T."/>
            <person name="Goldson S."/>
            <person name="Dearden P."/>
        </authorList>
    </citation>
    <scope>NUCLEOTIDE SEQUENCE</scope>
    <source>
        <strain evidence="1">Irish</strain>
        <tissue evidence="1">Whole body</tissue>
    </source>
</reference>
<reference evidence="1" key="2">
    <citation type="submission" date="2023-03" db="EMBL/GenBank/DDBJ databases">
        <authorList>
            <person name="Inwood S.N."/>
            <person name="Skelly J.G."/>
            <person name="Guhlin J."/>
            <person name="Harrop T.W.R."/>
            <person name="Goldson S.G."/>
            <person name="Dearden P.K."/>
        </authorList>
    </citation>
    <scope>NUCLEOTIDE SEQUENCE</scope>
    <source>
        <strain evidence="1">Irish</strain>
        <tissue evidence="1">Whole body</tissue>
    </source>
</reference>
<dbReference type="AlphaFoldDB" id="A0AA39FH11"/>
<feature type="non-terminal residue" evidence="1">
    <location>
        <position position="162"/>
    </location>
</feature>
<protein>
    <submittedName>
        <fullName evidence="1">Uncharacterized protein</fullName>
    </submittedName>
</protein>
<organism evidence="1 2">
    <name type="scientific">Microctonus aethiopoides</name>
    <dbReference type="NCBI Taxonomy" id="144406"/>
    <lineage>
        <taxon>Eukaryota</taxon>
        <taxon>Metazoa</taxon>
        <taxon>Ecdysozoa</taxon>
        <taxon>Arthropoda</taxon>
        <taxon>Hexapoda</taxon>
        <taxon>Insecta</taxon>
        <taxon>Pterygota</taxon>
        <taxon>Neoptera</taxon>
        <taxon>Endopterygota</taxon>
        <taxon>Hymenoptera</taxon>
        <taxon>Apocrita</taxon>
        <taxon>Ichneumonoidea</taxon>
        <taxon>Braconidae</taxon>
        <taxon>Euphorinae</taxon>
        <taxon>Microctonus</taxon>
    </lineage>
</organism>
<evidence type="ECO:0000313" key="2">
    <source>
        <dbReference type="Proteomes" id="UP001168990"/>
    </source>
</evidence>
<accession>A0AA39FH11</accession>
<dbReference type="Proteomes" id="UP001168990">
    <property type="component" value="Unassembled WGS sequence"/>
</dbReference>
<gene>
    <name evidence="1" type="ORF">PV328_012292</name>
</gene>
<feature type="non-terminal residue" evidence="1">
    <location>
        <position position="1"/>
    </location>
</feature>
<keyword evidence="2" id="KW-1185">Reference proteome</keyword>